<dbReference type="InParanoid" id="A0A6J1WQI9"/>
<keyword evidence="2" id="KW-1133">Transmembrane helix</keyword>
<protein>
    <submittedName>
        <fullName evidence="4">Protein C12orf4 homolog</fullName>
    </submittedName>
</protein>
<organism evidence="3 4">
    <name type="scientific">Galleria mellonella</name>
    <name type="common">Greater wax moth</name>
    <dbReference type="NCBI Taxonomy" id="7137"/>
    <lineage>
        <taxon>Eukaryota</taxon>
        <taxon>Metazoa</taxon>
        <taxon>Ecdysozoa</taxon>
        <taxon>Arthropoda</taxon>
        <taxon>Hexapoda</taxon>
        <taxon>Insecta</taxon>
        <taxon>Pterygota</taxon>
        <taxon>Neoptera</taxon>
        <taxon>Endopterygota</taxon>
        <taxon>Lepidoptera</taxon>
        <taxon>Glossata</taxon>
        <taxon>Ditrysia</taxon>
        <taxon>Pyraloidea</taxon>
        <taxon>Pyralidae</taxon>
        <taxon>Galleriinae</taxon>
        <taxon>Galleria</taxon>
    </lineage>
</organism>
<accession>A0A6J1WQI9</accession>
<evidence type="ECO:0000256" key="2">
    <source>
        <dbReference type="SAM" id="Phobius"/>
    </source>
</evidence>
<reference evidence="4" key="1">
    <citation type="submission" date="2025-08" db="UniProtKB">
        <authorList>
            <consortium name="RefSeq"/>
        </authorList>
    </citation>
    <scope>IDENTIFICATION</scope>
    <source>
        <tissue evidence="4">Whole larvae</tissue>
    </source>
</reference>
<sequence>MTADTVDNSTKTFKYSFPTCTNEDVFFKLEVPVQIPHEGSIRELVQRVINMFHIPVYLEDDLNEKLAEFVAVETKNFHNDRDEKLLDQLKNSEINVEGIIKSWEKLFKENVMEFAEQKGTSDEEVFAAAYHKLVHSPALETILQVENSYAHTVMNMLKNRDEDIEKLTQRQTEEMEEKMRLLNTSTTEEDINELAGRQFEEQALVAGRWGSQLDALCQAQRAHHRAWLMATLDQYQTTSELNTPSNSPLATFSPERLLTPAAVPHQRMEESFTIHLGSQLKQTHNIRIVAMDLMDLCNVDYVDNPSEASRRLQTSLALYSAELAGVVLLADAPPRPPAALLRATARSADHHFAPLDLQLRDIADRVKEPVAARNAQRQREQPGGGRSGGSQRLAAGDVFVTRHSNLADVHLVFHLVADDDSLRSGDITSRHPAILGLRNILKAACCNDVTTISLPLLLRHDLSEETTAAWCSRRAELVLKCVKGFVLEAAGWGGAALRTLQVAAPPAAAPALFAALAALLPAIFRISNPVKAKPRPT</sequence>
<dbReference type="KEGG" id="gmw:113514233"/>
<name>A0A6J1WQI9_GALME</name>
<keyword evidence="2" id="KW-0812">Transmembrane</keyword>
<dbReference type="GeneID" id="113514233"/>
<dbReference type="Proteomes" id="UP001652740">
    <property type="component" value="Unplaced"/>
</dbReference>
<gene>
    <name evidence="4" type="primary">LOC113514233</name>
</gene>
<keyword evidence="2" id="KW-0472">Membrane</keyword>
<proteinExistence type="predicted"/>
<feature type="transmembrane region" description="Helical" evidence="2">
    <location>
        <begin position="507"/>
        <end position="526"/>
    </location>
</feature>
<dbReference type="GO" id="GO:0005737">
    <property type="term" value="C:cytoplasm"/>
    <property type="evidence" value="ECO:0007669"/>
    <property type="project" value="TreeGrafter"/>
</dbReference>
<keyword evidence="3" id="KW-1185">Reference proteome</keyword>
<dbReference type="FunCoup" id="A0A6J1WQI9">
    <property type="interactions" value="2068"/>
</dbReference>
<feature type="region of interest" description="Disordered" evidence="1">
    <location>
        <begin position="370"/>
        <end position="391"/>
    </location>
</feature>
<dbReference type="InterPro" id="IPR019311">
    <property type="entry name" value="Fy-3"/>
</dbReference>
<dbReference type="RefSeq" id="XP_026754059.1">
    <property type="nucleotide sequence ID" value="XM_026898258.3"/>
</dbReference>
<dbReference type="Pfam" id="PF10154">
    <property type="entry name" value="Fy-3"/>
    <property type="match status" value="1"/>
</dbReference>
<evidence type="ECO:0000313" key="3">
    <source>
        <dbReference type="Proteomes" id="UP001652740"/>
    </source>
</evidence>
<dbReference type="PANTHER" id="PTHR16525:SF0">
    <property type="entry name" value="PROTEIN C12ORF4"/>
    <property type="match status" value="1"/>
</dbReference>
<dbReference type="PANTHER" id="PTHR16525">
    <property type="entry name" value="PROTEIN C12ORF4"/>
    <property type="match status" value="1"/>
</dbReference>
<evidence type="ECO:0000256" key="1">
    <source>
        <dbReference type="SAM" id="MobiDB-lite"/>
    </source>
</evidence>
<dbReference type="OrthoDB" id="415359at2759"/>
<dbReference type="AlphaFoldDB" id="A0A6J1WQI9"/>
<evidence type="ECO:0000313" key="4">
    <source>
        <dbReference type="RefSeq" id="XP_026754059.1"/>
    </source>
</evidence>